<dbReference type="AlphaFoldDB" id="A0A511ZI72"/>
<comment type="caution">
    <text evidence="1">The sequence shown here is derived from an EMBL/GenBank/DDBJ whole genome shotgun (WGS) entry which is preliminary data.</text>
</comment>
<keyword evidence="2" id="KW-1185">Reference proteome</keyword>
<evidence type="ECO:0000313" key="1">
    <source>
        <dbReference type="EMBL" id="GEN87140.1"/>
    </source>
</evidence>
<organism evidence="1 2">
    <name type="scientific">Oceanobacillus sojae</name>
    <dbReference type="NCBI Taxonomy" id="582851"/>
    <lineage>
        <taxon>Bacteria</taxon>
        <taxon>Bacillati</taxon>
        <taxon>Bacillota</taxon>
        <taxon>Bacilli</taxon>
        <taxon>Bacillales</taxon>
        <taxon>Bacillaceae</taxon>
        <taxon>Oceanobacillus</taxon>
    </lineage>
</organism>
<dbReference type="RefSeq" id="WP_186813608.1">
    <property type="nucleotide sequence ID" value="NZ_BJYM01000007.1"/>
</dbReference>
<name>A0A511ZI72_9BACI</name>
<protein>
    <submittedName>
        <fullName evidence="1">Uncharacterized protein</fullName>
    </submittedName>
</protein>
<evidence type="ECO:0000313" key="2">
    <source>
        <dbReference type="Proteomes" id="UP000321558"/>
    </source>
</evidence>
<dbReference type="Proteomes" id="UP000321558">
    <property type="component" value="Unassembled WGS sequence"/>
</dbReference>
<sequence length="51" mass="6046">MGREQEQYQKILKRVIHDTENQKLNSMDEIVQLLVKELSLNTNVKKSIKSF</sequence>
<reference evidence="1 2" key="1">
    <citation type="submission" date="2019-07" db="EMBL/GenBank/DDBJ databases">
        <title>Whole genome shotgun sequence of Oceanobacillus sojae NBRC 105379.</title>
        <authorList>
            <person name="Hosoyama A."/>
            <person name="Uohara A."/>
            <person name="Ohji S."/>
            <person name="Ichikawa N."/>
        </authorList>
    </citation>
    <scope>NUCLEOTIDE SEQUENCE [LARGE SCALE GENOMIC DNA]</scope>
    <source>
        <strain evidence="1 2">NBRC 105379</strain>
    </source>
</reference>
<proteinExistence type="predicted"/>
<accession>A0A511ZI72</accession>
<dbReference type="EMBL" id="BJYM01000007">
    <property type="protein sequence ID" value="GEN87140.1"/>
    <property type="molecule type" value="Genomic_DNA"/>
</dbReference>
<gene>
    <name evidence="1" type="ORF">OSO01_18790</name>
</gene>